<feature type="domain" description="4Fe-4S Wbl-type" evidence="1">
    <location>
        <begin position="14"/>
        <end position="86"/>
    </location>
</feature>
<evidence type="ECO:0000259" key="1">
    <source>
        <dbReference type="PROSITE" id="PS51674"/>
    </source>
</evidence>
<name>A0ABW4RWC2_9ACTN</name>
<evidence type="ECO:0000313" key="3">
    <source>
        <dbReference type="Proteomes" id="UP001597326"/>
    </source>
</evidence>
<keyword evidence="3" id="KW-1185">Reference proteome</keyword>
<dbReference type="EMBL" id="JBHUFZ010000012">
    <property type="protein sequence ID" value="MFD1889713.1"/>
    <property type="molecule type" value="Genomic_DNA"/>
</dbReference>
<dbReference type="RefSeq" id="WP_343872811.1">
    <property type="nucleotide sequence ID" value="NZ_BAAAIX010000010.1"/>
</dbReference>
<sequence length="193" mass="21402">MSIQTRPGAVAAQACIDLASAFQHPLLEEPGAPANARERHEQLMLQRKAERACLECPLLQRCLYRAVVEHDVAGYVAGTTPRQRAEIRARLGVRVAPEDLDSFTGAAASHRQIDPSDVLRMRTANPHESLETLANRLGCSLSTVKRHLRRARTEALEPREPMGQVRPSLEQVLHATRVVLGSPRRENRDSRAA</sequence>
<reference evidence="3" key="1">
    <citation type="journal article" date="2019" name="Int. J. Syst. Evol. Microbiol.">
        <title>The Global Catalogue of Microorganisms (GCM) 10K type strain sequencing project: providing services to taxonomists for standard genome sequencing and annotation.</title>
        <authorList>
            <consortium name="The Broad Institute Genomics Platform"/>
            <consortium name="The Broad Institute Genome Sequencing Center for Infectious Disease"/>
            <person name="Wu L."/>
            <person name="Ma J."/>
        </authorList>
    </citation>
    <scope>NUCLEOTIDE SEQUENCE [LARGE SCALE GENOMIC DNA]</scope>
    <source>
        <strain evidence="3">CAIM 431</strain>
    </source>
</reference>
<gene>
    <name evidence="2" type="ORF">ACFSCS_05835</name>
</gene>
<dbReference type="InterPro" id="IPR034768">
    <property type="entry name" value="4FE4S_WBL"/>
</dbReference>
<accession>A0ABW4RWC2</accession>
<dbReference type="PROSITE" id="PS51674">
    <property type="entry name" value="4FE4S_WBL"/>
    <property type="match status" value="1"/>
</dbReference>
<protein>
    <submittedName>
        <fullName evidence="2">WhiB family transcriptional regulator</fullName>
    </submittedName>
</protein>
<dbReference type="Pfam" id="PF02467">
    <property type="entry name" value="Whib"/>
    <property type="match status" value="1"/>
</dbReference>
<dbReference type="Proteomes" id="UP001597326">
    <property type="component" value="Unassembled WGS sequence"/>
</dbReference>
<proteinExistence type="predicted"/>
<evidence type="ECO:0000313" key="2">
    <source>
        <dbReference type="EMBL" id="MFD1889713.1"/>
    </source>
</evidence>
<dbReference type="Gene3D" id="1.10.10.10">
    <property type="entry name" value="Winged helix-like DNA-binding domain superfamily/Winged helix DNA-binding domain"/>
    <property type="match status" value="1"/>
</dbReference>
<comment type="caution">
    <text evidence="2">The sequence shown here is derived from an EMBL/GenBank/DDBJ whole genome shotgun (WGS) entry which is preliminary data.</text>
</comment>
<dbReference type="InterPro" id="IPR036388">
    <property type="entry name" value="WH-like_DNA-bd_sf"/>
</dbReference>
<organism evidence="2 3">
    <name type="scientific">Luteococcus peritonei</name>
    <dbReference type="NCBI Taxonomy" id="88874"/>
    <lineage>
        <taxon>Bacteria</taxon>
        <taxon>Bacillati</taxon>
        <taxon>Actinomycetota</taxon>
        <taxon>Actinomycetes</taxon>
        <taxon>Propionibacteriales</taxon>
        <taxon>Propionibacteriaceae</taxon>
        <taxon>Luteococcus</taxon>
    </lineage>
</organism>